<dbReference type="SUPFAM" id="SSF55060">
    <property type="entry name" value="GHMP Kinase, C-terminal domain"/>
    <property type="match status" value="1"/>
</dbReference>
<evidence type="ECO:0000259" key="8">
    <source>
        <dbReference type="Pfam" id="PF08544"/>
    </source>
</evidence>
<keyword evidence="10" id="KW-1185">Reference proteome</keyword>
<evidence type="ECO:0000313" key="10">
    <source>
        <dbReference type="Proteomes" id="UP000247978"/>
    </source>
</evidence>
<organism evidence="9 10">
    <name type="scientific">Pseudogracilibacillus auburnensis</name>
    <dbReference type="NCBI Taxonomy" id="1494959"/>
    <lineage>
        <taxon>Bacteria</taxon>
        <taxon>Bacillati</taxon>
        <taxon>Bacillota</taxon>
        <taxon>Bacilli</taxon>
        <taxon>Bacillales</taxon>
        <taxon>Bacillaceae</taxon>
        <taxon>Pseudogracilibacillus</taxon>
    </lineage>
</organism>
<evidence type="ECO:0000256" key="6">
    <source>
        <dbReference type="ARBA" id="ARBA00022840"/>
    </source>
</evidence>
<dbReference type="PANTHER" id="PTHR31814:SF2">
    <property type="entry name" value="PHOSPHOMEVALONATE KINASE"/>
    <property type="match status" value="1"/>
</dbReference>
<dbReference type="UniPathway" id="UPA00057">
    <property type="reaction ID" value="UER00099"/>
</dbReference>
<dbReference type="AlphaFoldDB" id="A0A2V3VVT8"/>
<dbReference type="InterPro" id="IPR014721">
    <property type="entry name" value="Ribsml_uS5_D2-typ_fold_subgr"/>
</dbReference>
<protein>
    <recommendedName>
        <fullName evidence="2">phosphomevalonate kinase</fullName>
        <ecNumber evidence="2">2.7.4.2</ecNumber>
    </recommendedName>
</protein>
<keyword evidence="4" id="KW-0547">Nucleotide-binding</keyword>
<dbReference type="RefSeq" id="WP_110396126.1">
    <property type="nucleotide sequence ID" value="NZ_JADIJL010000018.1"/>
</dbReference>
<keyword evidence="3" id="KW-0808">Transferase</keyword>
<dbReference type="GO" id="GO:0005524">
    <property type="term" value="F:ATP binding"/>
    <property type="evidence" value="ECO:0007669"/>
    <property type="project" value="UniProtKB-KW"/>
</dbReference>
<dbReference type="InterPro" id="IPR005917">
    <property type="entry name" value="Pmev_kinase_bact"/>
</dbReference>
<evidence type="ECO:0000256" key="1">
    <source>
        <dbReference type="ARBA" id="ARBA00005017"/>
    </source>
</evidence>
<dbReference type="NCBIfam" id="TIGR01220">
    <property type="entry name" value="Pmev_kin_Gr_pos"/>
    <property type="match status" value="1"/>
</dbReference>
<dbReference type="InterPro" id="IPR036554">
    <property type="entry name" value="GHMP_kinase_C_sf"/>
</dbReference>
<dbReference type="EMBL" id="QJJQ01000010">
    <property type="protein sequence ID" value="PXW85670.1"/>
    <property type="molecule type" value="Genomic_DNA"/>
</dbReference>
<dbReference type="InterPro" id="IPR006204">
    <property type="entry name" value="GHMP_kinase_N_dom"/>
</dbReference>
<sequence>MLKRQMTIKTPGKLMVAGEFAVLEPYHRLVVMAVDRFVYCTIKDHDKNELSLNDFDLTHLHWEYTESGVKFNCTDARIHFVKDAMTTTLTYLQEQSISIRPFSLSIKSELDDKETGAKYGLGSSAAVVTSVVNAILTMFVGNNPSRKLIFKLAAISHIRTQGNGSGADIAASTYGGVLLYASFQADWLKKELKKETSMTKMVKKDWEFLSIKKIDFPDEVQSCIGWTGSPASTANLVQQISKLKEENRKQYEMFLRKSEHAVNLILSGMKSDDLKEFFEGITENRKALAEIGKHAKVEIETEKLYKLSKEAERFGGAGKLSGAGGGDCGIAFLPRHVFCEDLYKAWSDIGIQPLQLNVCRHGSQREHFE</sequence>
<dbReference type="Gene3D" id="3.30.70.890">
    <property type="entry name" value="GHMP kinase, C-terminal domain"/>
    <property type="match status" value="1"/>
</dbReference>
<feature type="domain" description="GHMP kinase C-terminal" evidence="8">
    <location>
        <begin position="268"/>
        <end position="334"/>
    </location>
</feature>
<dbReference type="EC" id="2.7.4.2" evidence="2"/>
<evidence type="ECO:0000256" key="4">
    <source>
        <dbReference type="ARBA" id="ARBA00022741"/>
    </source>
</evidence>
<reference evidence="9 10" key="1">
    <citation type="submission" date="2018-05" db="EMBL/GenBank/DDBJ databases">
        <title>Genomic Encyclopedia of Type Strains, Phase IV (KMG-IV): sequencing the most valuable type-strain genomes for metagenomic binning, comparative biology and taxonomic classification.</title>
        <authorList>
            <person name="Goeker M."/>
        </authorList>
    </citation>
    <scope>NUCLEOTIDE SEQUENCE [LARGE SCALE GENOMIC DNA]</scope>
    <source>
        <strain evidence="9 10">DSM 28556</strain>
    </source>
</reference>
<dbReference type="InterPro" id="IPR013750">
    <property type="entry name" value="GHMP_kinase_C_dom"/>
</dbReference>
<dbReference type="Gene3D" id="3.30.230.10">
    <property type="match status" value="1"/>
</dbReference>
<evidence type="ECO:0000259" key="7">
    <source>
        <dbReference type="Pfam" id="PF00288"/>
    </source>
</evidence>
<evidence type="ECO:0000256" key="3">
    <source>
        <dbReference type="ARBA" id="ARBA00022679"/>
    </source>
</evidence>
<keyword evidence="6" id="KW-0067">ATP-binding</keyword>
<dbReference type="SUPFAM" id="SSF54211">
    <property type="entry name" value="Ribosomal protein S5 domain 2-like"/>
    <property type="match status" value="1"/>
</dbReference>
<dbReference type="OrthoDB" id="1522677at2"/>
<dbReference type="GO" id="GO:0004631">
    <property type="term" value="F:phosphomevalonate kinase activity"/>
    <property type="evidence" value="ECO:0007669"/>
    <property type="project" value="UniProtKB-EC"/>
</dbReference>
<dbReference type="Proteomes" id="UP000247978">
    <property type="component" value="Unassembled WGS sequence"/>
</dbReference>
<evidence type="ECO:0000256" key="5">
    <source>
        <dbReference type="ARBA" id="ARBA00022777"/>
    </source>
</evidence>
<comment type="caution">
    <text evidence="9">The sequence shown here is derived from an EMBL/GenBank/DDBJ whole genome shotgun (WGS) entry which is preliminary data.</text>
</comment>
<evidence type="ECO:0000256" key="2">
    <source>
        <dbReference type="ARBA" id="ARBA00012958"/>
    </source>
</evidence>
<gene>
    <name evidence="9" type="ORF">DFR56_110171</name>
</gene>
<feature type="domain" description="GHMP kinase N-terminal" evidence="7">
    <location>
        <begin position="89"/>
        <end position="176"/>
    </location>
</feature>
<name>A0A2V3VVT8_9BACI</name>
<dbReference type="PANTHER" id="PTHR31814">
    <property type="match status" value="1"/>
</dbReference>
<evidence type="ECO:0000313" key="9">
    <source>
        <dbReference type="EMBL" id="PXW85670.1"/>
    </source>
</evidence>
<dbReference type="Pfam" id="PF00288">
    <property type="entry name" value="GHMP_kinases_N"/>
    <property type="match status" value="1"/>
</dbReference>
<accession>A0A2V3VVT8</accession>
<proteinExistence type="predicted"/>
<dbReference type="GO" id="GO:0019287">
    <property type="term" value="P:isopentenyl diphosphate biosynthetic process, mevalonate pathway"/>
    <property type="evidence" value="ECO:0007669"/>
    <property type="project" value="UniProtKB-UniPathway"/>
</dbReference>
<dbReference type="Pfam" id="PF08544">
    <property type="entry name" value="GHMP_kinases_C"/>
    <property type="match status" value="1"/>
</dbReference>
<dbReference type="PRINTS" id="PR00959">
    <property type="entry name" value="MEVGALKINASE"/>
</dbReference>
<dbReference type="InterPro" id="IPR035102">
    <property type="entry name" value="Phosphomevalonate_kinase"/>
</dbReference>
<comment type="pathway">
    <text evidence="1">Isoprenoid biosynthesis; isopentenyl diphosphate biosynthesis via mevalonate pathway; isopentenyl diphosphate from (R)-mevalonate: step 2/3.</text>
</comment>
<dbReference type="InterPro" id="IPR020568">
    <property type="entry name" value="Ribosomal_Su5_D2-typ_SF"/>
</dbReference>
<keyword evidence="5 9" id="KW-0418">Kinase</keyword>